<dbReference type="GO" id="GO:0006289">
    <property type="term" value="P:nucleotide-excision repair"/>
    <property type="evidence" value="ECO:0007669"/>
    <property type="project" value="InterPro"/>
</dbReference>
<keyword evidence="5" id="KW-0547">Nucleotide-binding</keyword>
<keyword evidence="8" id="KW-0863">Zinc-finger</keyword>
<dbReference type="GO" id="GO:0008270">
    <property type="term" value="F:zinc ion binding"/>
    <property type="evidence" value="ECO:0007669"/>
    <property type="project" value="UniProtKB-KW"/>
</dbReference>
<evidence type="ECO:0000256" key="11">
    <source>
        <dbReference type="ARBA" id="ARBA00022881"/>
    </source>
</evidence>
<dbReference type="FunFam" id="1.20.1580.10:FF:000002">
    <property type="entry name" value="UvrABC system protein A"/>
    <property type="match status" value="1"/>
</dbReference>
<dbReference type="InterPro" id="IPR041102">
    <property type="entry name" value="UvrA_inter"/>
</dbReference>
<name>A0A953M2R4_9BACT</name>
<comment type="similarity">
    <text evidence="14">Belongs to the ABC transporter superfamily. UvrA family.</text>
</comment>
<comment type="caution">
    <text evidence="19">The sequence shown here is derived from an EMBL/GenBank/DDBJ whole genome shotgun (WGS) entry which is preliminary data.</text>
</comment>
<keyword evidence="7" id="KW-0228">DNA excision</keyword>
<protein>
    <recommendedName>
        <fullName evidence="15">UvrABC system protein A</fullName>
    </recommendedName>
    <alternativeName>
        <fullName evidence="16">Excinuclease ABC subunit A</fullName>
    </alternativeName>
</protein>
<dbReference type="PANTHER" id="PTHR43152">
    <property type="entry name" value="UVRABC SYSTEM PROTEIN A"/>
    <property type="match status" value="1"/>
</dbReference>
<dbReference type="PANTHER" id="PTHR43152:SF3">
    <property type="entry name" value="UVRABC SYSTEM PROTEIN A"/>
    <property type="match status" value="1"/>
</dbReference>
<dbReference type="InterPro" id="IPR027417">
    <property type="entry name" value="P-loop_NTPase"/>
</dbReference>
<evidence type="ECO:0000256" key="8">
    <source>
        <dbReference type="ARBA" id="ARBA00022771"/>
    </source>
</evidence>
<dbReference type="GO" id="GO:0016887">
    <property type="term" value="F:ATP hydrolysis activity"/>
    <property type="evidence" value="ECO:0007669"/>
    <property type="project" value="InterPro"/>
</dbReference>
<evidence type="ECO:0000256" key="7">
    <source>
        <dbReference type="ARBA" id="ARBA00022769"/>
    </source>
</evidence>
<dbReference type="PROSITE" id="PS00211">
    <property type="entry name" value="ABC_TRANSPORTER_1"/>
    <property type="match status" value="2"/>
</dbReference>
<dbReference type="InterPro" id="IPR004602">
    <property type="entry name" value="UvrA"/>
</dbReference>
<gene>
    <name evidence="19" type="primary">uvrA</name>
    <name evidence="19" type="ORF">K8I29_16980</name>
</gene>
<dbReference type="GO" id="GO:0005524">
    <property type="term" value="F:ATP binding"/>
    <property type="evidence" value="ECO:0007669"/>
    <property type="project" value="UniProtKB-KW"/>
</dbReference>
<proteinExistence type="inferred from homology"/>
<keyword evidence="12" id="KW-0238">DNA-binding</keyword>
<comment type="subcellular location">
    <subcellularLocation>
        <location evidence="1">Cytoplasm</location>
    </subcellularLocation>
</comment>
<evidence type="ECO:0000313" key="19">
    <source>
        <dbReference type="EMBL" id="MBZ0157893.1"/>
    </source>
</evidence>
<dbReference type="Gene3D" id="3.40.50.300">
    <property type="entry name" value="P-loop containing nucleotide triphosphate hydrolases"/>
    <property type="match status" value="3"/>
</dbReference>
<keyword evidence="11" id="KW-0267">Excision nuclease</keyword>
<dbReference type="GO" id="GO:0003677">
    <property type="term" value="F:DNA binding"/>
    <property type="evidence" value="ECO:0007669"/>
    <property type="project" value="UniProtKB-KW"/>
</dbReference>
<dbReference type="EMBL" id="JAIOIV010000131">
    <property type="protein sequence ID" value="MBZ0157893.1"/>
    <property type="molecule type" value="Genomic_DNA"/>
</dbReference>
<dbReference type="InterPro" id="IPR017871">
    <property type="entry name" value="ABC_transporter-like_CS"/>
</dbReference>
<keyword evidence="9" id="KW-0862">Zinc</keyword>
<keyword evidence="2" id="KW-0963">Cytoplasm</keyword>
<evidence type="ECO:0000256" key="4">
    <source>
        <dbReference type="ARBA" id="ARBA00022737"/>
    </source>
</evidence>
<dbReference type="InterPro" id="IPR003439">
    <property type="entry name" value="ABC_transporter-like_ATP-bd"/>
</dbReference>
<dbReference type="Proteomes" id="UP000705867">
    <property type="component" value="Unassembled WGS sequence"/>
</dbReference>
<evidence type="ECO:0000256" key="1">
    <source>
        <dbReference type="ARBA" id="ARBA00004496"/>
    </source>
</evidence>
<keyword evidence="13" id="KW-0234">DNA repair</keyword>
<dbReference type="Gene3D" id="1.20.1580.10">
    <property type="entry name" value="ABC transporter ATPase like domain"/>
    <property type="match status" value="3"/>
</dbReference>
<sequence>MHKSTIAIKGAREHNLKNIDVTIPRDKVTVITGPSGSGKSSLAMDTIYAEGQRRYVESLSAYARQFLEQMQKPDLDSIDGLSPAIAIDQKTVTKSPRSTVGTITEIYDYMRVLFTRIGTPYCYQCGSVITTQDMQNIIRSVSMLPLGTRIQVLAPIVRGRKGEYKKELQQMRRDGFVRARIDGQMMELTHDISLKKQQRHTLEVVVDRFIIKHAIERQITQAIDTALRYTDTVIINLIDENRDIPFSKTLACPQCGISYPEIEPRLFSFNSKYGACSRCHGLGFEDIGEEEAGESEERELTHLTPCKTCKGMRLRKEALSVKLGGATIGEFSALSVTEAEEYIEALSLSEREMTISKRVLKEVRDRLSFLRKVGLGYLTLNRPSLTLSGGEAQRIRLATQLGSSFTGVLYILDEPSIGLHPRDCAKLLDNLAAIRDAGNTVVIVEHDEETIRWADYLIDMGPGAGKNGGWVIASGSPREIQENGASITGRYLTGQSAIPVPSRRRKSKEFLRIVDASEFNLKNVSVDIPLGVFVCVTGVSGSGKSTLIFEILYKTLARHLYGTSVIPGKHAMIEGLEKVDKAICVDQSPLGRTPRSNPATYTGIFTFIRDLFAQLPESRVRGYKASRFSFNLSGGRCEACQGDGLKKIEMHFLPDVYVTCDICKGKRYNKETLDVYYKGKNISDVLDMTIAEAMEFFHAIPPLRQRLAILEDIGMGYLRLGQPATTLSGGESQRLRLAKELGKKATGNTLYILDEPTTGLHFVDIQRLLNVINRLVDMGNSVIIIEHDTDIIKSADFIIDLGPEGGEDGGRIIASGTPEEVARNRESHTGTFLKQKLS</sequence>
<evidence type="ECO:0000256" key="2">
    <source>
        <dbReference type="ARBA" id="ARBA00022490"/>
    </source>
</evidence>
<keyword evidence="3" id="KW-0479">Metal-binding</keyword>
<dbReference type="InterPro" id="IPR003593">
    <property type="entry name" value="AAA+_ATPase"/>
</dbReference>
<evidence type="ECO:0000256" key="12">
    <source>
        <dbReference type="ARBA" id="ARBA00023125"/>
    </source>
</evidence>
<reference evidence="19" key="2">
    <citation type="submission" date="2021-08" db="EMBL/GenBank/DDBJ databases">
        <authorList>
            <person name="Dalcin Martins P."/>
        </authorList>
    </citation>
    <scope>NUCLEOTIDE SEQUENCE</scope>
    <source>
        <strain evidence="19">MAG_39</strain>
    </source>
</reference>
<dbReference type="GO" id="GO:0004518">
    <property type="term" value="F:nuclease activity"/>
    <property type="evidence" value="ECO:0007669"/>
    <property type="project" value="UniProtKB-KW"/>
</dbReference>
<organism evidence="19 20">
    <name type="scientific">Candidatus Nitrobium versatile</name>
    <dbReference type="NCBI Taxonomy" id="2884831"/>
    <lineage>
        <taxon>Bacteria</taxon>
        <taxon>Pseudomonadati</taxon>
        <taxon>Nitrospirota</taxon>
        <taxon>Nitrospiria</taxon>
        <taxon>Nitrospirales</taxon>
        <taxon>Nitrospiraceae</taxon>
        <taxon>Candidatus Nitrobium</taxon>
    </lineage>
</organism>
<evidence type="ECO:0000313" key="20">
    <source>
        <dbReference type="Proteomes" id="UP000705867"/>
    </source>
</evidence>
<dbReference type="GO" id="GO:0005737">
    <property type="term" value="C:cytoplasm"/>
    <property type="evidence" value="ECO:0007669"/>
    <property type="project" value="UniProtKB-SubCell"/>
</dbReference>
<dbReference type="SUPFAM" id="SSF52540">
    <property type="entry name" value="P-loop containing nucleoside triphosphate hydrolases"/>
    <property type="match status" value="2"/>
</dbReference>
<evidence type="ECO:0000256" key="16">
    <source>
        <dbReference type="ARBA" id="ARBA00042156"/>
    </source>
</evidence>
<evidence type="ECO:0000256" key="5">
    <source>
        <dbReference type="ARBA" id="ARBA00022741"/>
    </source>
</evidence>
<keyword evidence="10" id="KW-0067">ATP-binding</keyword>
<dbReference type="SMART" id="SM00382">
    <property type="entry name" value="AAA"/>
    <property type="match status" value="2"/>
</dbReference>
<feature type="domain" description="ABC transporter" evidence="18">
    <location>
        <begin position="505"/>
        <end position="834"/>
    </location>
</feature>
<dbReference type="CDD" id="cd03271">
    <property type="entry name" value="ABC_UvrA_II"/>
    <property type="match status" value="1"/>
</dbReference>
<accession>A0A953M2R4</accession>
<evidence type="ECO:0000259" key="18">
    <source>
        <dbReference type="PROSITE" id="PS50893"/>
    </source>
</evidence>
<evidence type="ECO:0000256" key="14">
    <source>
        <dbReference type="ARBA" id="ARBA00038000"/>
    </source>
</evidence>
<evidence type="ECO:0000256" key="15">
    <source>
        <dbReference type="ARBA" id="ARBA00039316"/>
    </source>
</evidence>
<keyword evidence="4" id="KW-0677">Repeat</keyword>
<dbReference type="PROSITE" id="PS50893">
    <property type="entry name" value="ABC_TRANSPORTER_2"/>
    <property type="match status" value="1"/>
</dbReference>
<dbReference type="NCBIfam" id="TIGR00630">
    <property type="entry name" value="uvra"/>
    <property type="match status" value="1"/>
</dbReference>
<evidence type="ECO:0000256" key="3">
    <source>
        <dbReference type="ARBA" id="ARBA00022723"/>
    </source>
</evidence>
<reference evidence="19" key="1">
    <citation type="journal article" date="2021" name="bioRxiv">
        <title>Unraveling nitrogen, sulfur and carbon metabolic pathways and microbial community transcriptional responses to substrate deprivation and toxicity stresses in a bioreactor mimicking anoxic brackish coastal sediment conditions.</title>
        <authorList>
            <person name="Martins P.D."/>
            <person name="Echeveste M.J."/>
            <person name="Arshad A."/>
            <person name="Kurth J."/>
            <person name="Ouboter H."/>
            <person name="Jetten M.S.M."/>
            <person name="Welte C.U."/>
        </authorList>
    </citation>
    <scope>NUCLEOTIDE SEQUENCE</scope>
    <source>
        <strain evidence="19">MAG_39</strain>
    </source>
</reference>
<evidence type="ECO:0000256" key="17">
    <source>
        <dbReference type="SAM" id="MobiDB-lite"/>
    </source>
</evidence>
<dbReference type="Gene3D" id="3.30.190.20">
    <property type="match status" value="1"/>
</dbReference>
<dbReference type="Pfam" id="PF17760">
    <property type="entry name" value="UvrA_inter"/>
    <property type="match status" value="1"/>
</dbReference>
<dbReference type="AlphaFoldDB" id="A0A953M2R4"/>
<evidence type="ECO:0000256" key="6">
    <source>
        <dbReference type="ARBA" id="ARBA00022763"/>
    </source>
</evidence>
<evidence type="ECO:0000256" key="9">
    <source>
        <dbReference type="ARBA" id="ARBA00022833"/>
    </source>
</evidence>
<keyword evidence="6" id="KW-0227">DNA damage</keyword>
<evidence type="ECO:0000256" key="10">
    <source>
        <dbReference type="ARBA" id="ARBA00022840"/>
    </source>
</evidence>
<dbReference type="GO" id="GO:0009380">
    <property type="term" value="C:excinuclease repair complex"/>
    <property type="evidence" value="ECO:0007669"/>
    <property type="project" value="InterPro"/>
</dbReference>
<evidence type="ECO:0000256" key="13">
    <source>
        <dbReference type="ARBA" id="ARBA00023204"/>
    </source>
</evidence>
<feature type="region of interest" description="Disordered" evidence="17">
    <location>
        <begin position="816"/>
        <end position="838"/>
    </location>
</feature>